<dbReference type="Pfam" id="PF08769">
    <property type="entry name" value="Spo0A_C"/>
    <property type="match status" value="1"/>
</dbReference>
<proteinExistence type="predicted"/>
<dbReference type="GO" id="GO:0003700">
    <property type="term" value="F:DNA-binding transcription factor activity"/>
    <property type="evidence" value="ECO:0007669"/>
    <property type="project" value="InterPro"/>
</dbReference>
<dbReference type="InterPro" id="IPR036388">
    <property type="entry name" value="WH-like_DNA-bd_sf"/>
</dbReference>
<dbReference type="GO" id="GO:0042173">
    <property type="term" value="P:regulation of sporulation resulting in formation of a cellular spore"/>
    <property type="evidence" value="ECO:0007669"/>
    <property type="project" value="InterPro"/>
</dbReference>
<dbReference type="SUPFAM" id="SSF46894">
    <property type="entry name" value="C-terminal effector domain of the bipartite response regulators"/>
    <property type="match status" value="1"/>
</dbReference>
<protein>
    <submittedName>
        <fullName evidence="2">Sporulation initiation factor Spo0A C-terminal domain-containing protein</fullName>
    </submittedName>
</protein>
<dbReference type="Gene3D" id="1.10.10.10">
    <property type="entry name" value="Winged helix-like DNA-binding domain superfamily/Winged helix DNA-binding domain"/>
    <property type="match status" value="1"/>
</dbReference>
<dbReference type="GO" id="GO:0005737">
    <property type="term" value="C:cytoplasm"/>
    <property type="evidence" value="ECO:0007669"/>
    <property type="project" value="InterPro"/>
</dbReference>
<comment type="caution">
    <text evidence="2">The sequence shown here is derived from an EMBL/GenBank/DDBJ whole genome shotgun (WGS) entry which is preliminary data.</text>
</comment>
<dbReference type="GO" id="GO:0005509">
    <property type="term" value="F:calcium ion binding"/>
    <property type="evidence" value="ECO:0007669"/>
    <property type="project" value="InterPro"/>
</dbReference>
<gene>
    <name evidence="2" type="ORF">H9757_05915</name>
</gene>
<dbReference type="Proteomes" id="UP000823894">
    <property type="component" value="Unassembled WGS sequence"/>
</dbReference>
<accession>A0A9D2SYA4</accession>
<dbReference type="InterPro" id="IPR014879">
    <property type="entry name" value="Spo0A_C"/>
</dbReference>
<organism evidence="2 3">
    <name type="scientific">Candidatus Mediterraneibacter faecigallinarum</name>
    <dbReference type="NCBI Taxonomy" id="2838669"/>
    <lineage>
        <taxon>Bacteria</taxon>
        <taxon>Bacillati</taxon>
        <taxon>Bacillota</taxon>
        <taxon>Clostridia</taxon>
        <taxon>Lachnospirales</taxon>
        <taxon>Lachnospiraceae</taxon>
        <taxon>Mediterraneibacter</taxon>
    </lineage>
</organism>
<sequence>MTDNITKLLLQLGIRSTYYGFRYLRYALELCLKDERYLTSVYKTLYSEIAAKFETSCYNVEHCIRTVISYCWDRGNREFLISIAGYQLSEKPTNSEFIDILYHYLED</sequence>
<keyword evidence="2" id="KW-0396">Initiation factor</keyword>
<evidence type="ECO:0000313" key="2">
    <source>
        <dbReference type="EMBL" id="HJC38581.1"/>
    </source>
</evidence>
<name>A0A9D2SYA4_9FIRM</name>
<reference evidence="2" key="1">
    <citation type="journal article" date="2021" name="PeerJ">
        <title>Extensive microbial diversity within the chicken gut microbiome revealed by metagenomics and culture.</title>
        <authorList>
            <person name="Gilroy R."/>
            <person name="Ravi A."/>
            <person name="Getino M."/>
            <person name="Pursley I."/>
            <person name="Horton D.L."/>
            <person name="Alikhan N.F."/>
            <person name="Baker D."/>
            <person name="Gharbi K."/>
            <person name="Hall N."/>
            <person name="Watson M."/>
            <person name="Adriaenssens E.M."/>
            <person name="Foster-Nyarko E."/>
            <person name="Jarju S."/>
            <person name="Secka A."/>
            <person name="Antonio M."/>
            <person name="Oren A."/>
            <person name="Chaudhuri R.R."/>
            <person name="La Ragione R."/>
            <person name="Hildebrand F."/>
            <person name="Pallen M.J."/>
        </authorList>
    </citation>
    <scope>NUCLEOTIDE SEQUENCE</scope>
    <source>
        <strain evidence="2">ChiGjej1B1-1692</strain>
    </source>
</reference>
<evidence type="ECO:0000313" key="3">
    <source>
        <dbReference type="Proteomes" id="UP000823894"/>
    </source>
</evidence>
<keyword evidence="2" id="KW-0648">Protein biosynthesis</keyword>
<reference evidence="2" key="2">
    <citation type="submission" date="2021-04" db="EMBL/GenBank/DDBJ databases">
        <authorList>
            <person name="Gilroy R."/>
        </authorList>
    </citation>
    <scope>NUCLEOTIDE SEQUENCE</scope>
    <source>
        <strain evidence="2">ChiGjej1B1-1692</strain>
    </source>
</reference>
<evidence type="ECO:0000259" key="1">
    <source>
        <dbReference type="Pfam" id="PF08769"/>
    </source>
</evidence>
<dbReference type="GO" id="GO:0003677">
    <property type="term" value="F:DNA binding"/>
    <property type="evidence" value="ECO:0007669"/>
    <property type="project" value="InterPro"/>
</dbReference>
<dbReference type="AlphaFoldDB" id="A0A9D2SYA4"/>
<dbReference type="GO" id="GO:0003743">
    <property type="term" value="F:translation initiation factor activity"/>
    <property type="evidence" value="ECO:0007669"/>
    <property type="project" value="UniProtKB-KW"/>
</dbReference>
<feature type="domain" description="Sporulation initiation factor Spo0A C-terminal" evidence="1">
    <location>
        <begin position="5"/>
        <end position="105"/>
    </location>
</feature>
<dbReference type="EMBL" id="DWWK01000087">
    <property type="protein sequence ID" value="HJC38581.1"/>
    <property type="molecule type" value="Genomic_DNA"/>
</dbReference>
<dbReference type="InterPro" id="IPR016032">
    <property type="entry name" value="Sig_transdc_resp-reg_C-effctor"/>
</dbReference>